<name>A8MM52_ALKOO</name>
<dbReference type="STRING" id="350688.Clos_0659"/>
<evidence type="ECO:0000256" key="1">
    <source>
        <dbReference type="ARBA" id="ARBA00022729"/>
    </source>
</evidence>
<evidence type="ECO:0000256" key="2">
    <source>
        <dbReference type="SAM" id="Coils"/>
    </source>
</evidence>
<sequence>MVLIYICIFSFGLFFINTVEGEADSVLELEEKLSQISEDERTVLEDLFLIHQEIEAMEREVEQIENQIHGMTQEITDLEIKIEQENQSFEKGKENLKQVLRSYQRMGTGSYIKIILESNSISGFLRRINILRDMTKNTGKLLNSLEESKAKMVFSKENLDEKLSLVEAEKIRLKIALEKNIALKNDLQQYLNTMAEQRDYYSQYLDNIKVVWNELKPMFYNTTKEFNRIISSENLPEDLLKINLTLKGIRGSIEERTFNEILTGRAYLPKIEISFYKDEIKMELPEKYLILQGGFVILNKNQLEFKVNRGSFFGMELEQSAIADLFKEGPMVLDISPLIGKNEIISVEILNRSLELLVLPRL</sequence>
<evidence type="ECO:0000259" key="3">
    <source>
        <dbReference type="Pfam" id="PF24568"/>
    </source>
</evidence>
<evidence type="ECO:0000313" key="5">
    <source>
        <dbReference type="Proteomes" id="UP000000269"/>
    </source>
</evidence>
<dbReference type="KEGG" id="aoe:Clos_0659"/>
<organism evidence="4 5">
    <name type="scientific">Alkaliphilus oremlandii (strain OhILAs)</name>
    <name type="common">Clostridium oremlandii (strain OhILAs)</name>
    <dbReference type="NCBI Taxonomy" id="350688"/>
    <lineage>
        <taxon>Bacteria</taxon>
        <taxon>Bacillati</taxon>
        <taxon>Bacillota</taxon>
        <taxon>Clostridia</taxon>
        <taxon>Peptostreptococcales</taxon>
        <taxon>Natronincolaceae</taxon>
        <taxon>Alkaliphilus</taxon>
    </lineage>
</organism>
<dbReference type="Proteomes" id="UP000000269">
    <property type="component" value="Chromosome"/>
</dbReference>
<proteinExistence type="predicted"/>
<gene>
    <name evidence="4" type="ordered locus">Clos_0659</name>
</gene>
<dbReference type="EMBL" id="CP000853">
    <property type="protein sequence ID" value="ABW18219.1"/>
    <property type="molecule type" value="Genomic_DNA"/>
</dbReference>
<dbReference type="InterPro" id="IPR057309">
    <property type="entry name" value="PcsB_CC"/>
</dbReference>
<keyword evidence="5" id="KW-1185">Reference proteome</keyword>
<protein>
    <recommendedName>
        <fullName evidence="3">Peptidoglycan hydrolase PcsB coiled-coil domain-containing protein</fullName>
    </recommendedName>
</protein>
<feature type="coiled-coil region" evidence="2">
    <location>
        <begin position="47"/>
        <end position="95"/>
    </location>
</feature>
<reference evidence="5" key="1">
    <citation type="submission" date="2007-10" db="EMBL/GenBank/DDBJ databases">
        <title>Complete genome of Alkaliphilus oremlandii OhILAs.</title>
        <authorList>
            <person name="Copeland A."/>
            <person name="Lucas S."/>
            <person name="Lapidus A."/>
            <person name="Barry K."/>
            <person name="Detter J.C."/>
            <person name="Glavina del Rio T."/>
            <person name="Hammon N."/>
            <person name="Israni S."/>
            <person name="Dalin E."/>
            <person name="Tice H."/>
            <person name="Pitluck S."/>
            <person name="Chain P."/>
            <person name="Malfatti S."/>
            <person name="Shin M."/>
            <person name="Vergez L."/>
            <person name="Schmutz J."/>
            <person name="Larimer F."/>
            <person name="Land M."/>
            <person name="Hauser L."/>
            <person name="Kyrpides N."/>
            <person name="Mikhailova N."/>
            <person name="Stolz J.F."/>
            <person name="Dawson A."/>
            <person name="Fisher E."/>
            <person name="Crable B."/>
            <person name="Perera E."/>
            <person name="Lisak J."/>
            <person name="Ranganathan M."/>
            <person name="Basu P."/>
            <person name="Richardson P."/>
        </authorList>
    </citation>
    <scope>NUCLEOTIDE SEQUENCE [LARGE SCALE GENOMIC DNA]</scope>
    <source>
        <strain evidence="5">OhILAs</strain>
    </source>
</reference>
<dbReference type="Gene3D" id="6.10.250.3150">
    <property type="match status" value="1"/>
</dbReference>
<keyword evidence="2" id="KW-0175">Coiled coil</keyword>
<accession>A8MM52</accession>
<keyword evidence="1" id="KW-0732">Signal</keyword>
<evidence type="ECO:0000313" key="4">
    <source>
        <dbReference type="EMBL" id="ABW18219.1"/>
    </source>
</evidence>
<dbReference type="OrthoDB" id="1706424at2"/>
<dbReference type="HOGENOM" id="CLU_741113_0_0_9"/>
<dbReference type="eggNOG" id="COG4942">
    <property type="taxonomic scope" value="Bacteria"/>
</dbReference>
<dbReference type="Pfam" id="PF24568">
    <property type="entry name" value="CC_PcsB"/>
    <property type="match status" value="1"/>
</dbReference>
<feature type="domain" description="Peptidoglycan hydrolase PcsB coiled-coil" evidence="3">
    <location>
        <begin position="82"/>
        <end position="151"/>
    </location>
</feature>
<dbReference type="AlphaFoldDB" id="A8MM52"/>
<dbReference type="RefSeq" id="WP_012158533.1">
    <property type="nucleotide sequence ID" value="NC_009922.1"/>
</dbReference>
<feature type="coiled-coil region" evidence="2">
    <location>
        <begin position="156"/>
        <end position="193"/>
    </location>
</feature>